<feature type="transmembrane region" description="Helical" evidence="1">
    <location>
        <begin position="39"/>
        <end position="62"/>
    </location>
</feature>
<dbReference type="Proteomes" id="UP001321749">
    <property type="component" value="Unassembled WGS sequence"/>
</dbReference>
<protein>
    <submittedName>
        <fullName evidence="2">Uncharacterized protein</fullName>
    </submittedName>
</protein>
<keyword evidence="3" id="KW-1185">Reference proteome</keyword>
<gene>
    <name evidence="2" type="ORF">QBC42DRAFT_263457</name>
</gene>
<feature type="transmembrane region" description="Helical" evidence="1">
    <location>
        <begin position="82"/>
        <end position="106"/>
    </location>
</feature>
<dbReference type="EMBL" id="MU864949">
    <property type="protein sequence ID" value="KAK4464292.1"/>
    <property type="molecule type" value="Genomic_DNA"/>
</dbReference>
<accession>A0AAV9HU96</accession>
<keyword evidence="1" id="KW-1133">Transmembrane helix</keyword>
<dbReference type="AlphaFoldDB" id="A0AAV9HU96"/>
<organism evidence="2 3">
    <name type="scientific">Cladorrhinum samala</name>
    <dbReference type="NCBI Taxonomy" id="585594"/>
    <lineage>
        <taxon>Eukaryota</taxon>
        <taxon>Fungi</taxon>
        <taxon>Dikarya</taxon>
        <taxon>Ascomycota</taxon>
        <taxon>Pezizomycotina</taxon>
        <taxon>Sordariomycetes</taxon>
        <taxon>Sordariomycetidae</taxon>
        <taxon>Sordariales</taxon>
        <taxon>Podosporaceae</taxon>
        <taxon>Cladorrhinum</taxon>
    </lineage>
</organism>
<evidence type="ECO:0000256" key="1">
    <source>
        <dbReference type="SAM" id="Phobius"/>
    </source>
</evidence>
<name>A0AAV9HU96_9PEZI</name>
<keyword evidence="1" id="KW-0812">Transmembrane</keyword>
<sequence length="121" mass="13566">MNGKKESKMVNEKGVCWNISQPTSESRWGRVRVKPAPNMMLVCFPCIAVTFGDVKSFLLHFFPSLLLPLLLPSTRLRLQAALIMVLPHLGNLALHSLRGLLFFFFLGTAQNKAVWLAFALP</sequence>
<evidence type="ECO:0000313" key="2">
    <source>
        <dbReference type="EMBL" id="KAK4464292.1"/>
    </source>
</evidence>
<reference evidence="2" key="1">
    <citation type="journal article" date="2023" name="Mol. Phylogenet. Evol.">
        <title>Genome-scale phylogeny and comparative genomics of the fungal order Sordariales.</title>
        <authorList>
            <person name="Hensen N."/>
            <person name="Bonometti L."/>
            <person name="Westerberg I."/>
            <person name="Brannstrom I.O."/>
            <person name="Guillou S."/>
            <person name="Cros-Aarteil S."/>
            <person name="Calhoun S."/>
            <person name="Haridas S."/>
            <person name="Kuo A."/>
            <person name="Mondo S."/>
            <person name="Pangilinan J."/>
            <person name="Riley R."/>
            <person name="LaButti K."/>
            <person name="Andreopoulos B."/>
            <person name="Lipzen A."/>
            <person name="Chen C."/>
            <person name="Yan M."/>
            <person name="Daum C."/>
            <person name="Ng V."/>
            <person name="Clum A."/>
            <person name="Steindorff A."/>
            <person name="Ohm R.A."/>
            <person name="Martin F."/>
            <person name="Silar P."/>
            <person name="Natvig D.O."/>
            <person name="Lalanne C."/>
            <person name="Gautier V."/>
            <person name="Ament-Velasquez S.L."/>
            <person name="Kruys A."/>
            <person name="Hutchinson M.I."/>
            <person name="Powell A.J."/>
            <person name="Barry K."/>
            <person name="Miller A.N."/>
            <person name="Grigoriev I.V."/>
            <person name="Debuchy R."/>
            <person name="Gladieux P."/>
            <person name="Hiltunen Thoren M."/>
            <person name="Johannesson H."/>
        </authorList>
    </citation>
    <scope>NUCLEOTIDE SEQUENCE</scope>
    <source>
        <strain evidence="2">PSN324</strain>
    </source>
</reference>
<keyword evidence="1" id="KW-0472">Membrane</keyword>
<evidence type="ECO:0000313" key="3">
    <source>
        <dbReference type="Proteomes" id="UP001321749"/>
    </source>
</evidence>
<reference evidence="2" key="2">
    <citation type="submission" date="2023-06" db="EMBL/GenBank/DDBJ databases">
        <authorList>
            <consortium name="Lawrence Berkeley National Laboratory"/>
            <person name="Mondo S.J."/>
            <person name="Hensen N."/>
            <person name="Bonometti L."/>
            <person name="Westerberg I."/>
            <person name="Brannstrom I.O."/>
            <person name="Guillou S."/>
            <person name="Cros-Aarteil S."/>
            <person name="Calhoun S."/>
            <person name="Haridas S."/>
            <person name="Kuo A."/>
            <person name="Pangilinan J."/>
            <person name="Riley R."/>
            <person name="Labutti K."/>
            <person name="Andreopoulos B."/>
            <person name="Lipzen A."/>
            <person name="Chen C."/>
            <person name="Yanf M."/>
            <person name="Daum C."/>
            <person name="Ng V."/>
            <person name="Clum A."/>
            <person name="Steindorff A."/>
            <person name="Ohm R."/>
            <person name="Martin F."/>
            <person name="Silar P."/>
            <person name="Natvig D."/>
            <person name="Lalanne C."/>
            <person name="Gautier V."/>
            <person name="Ament-Velasquez S.L."/>
            <person name="Kruys A."/>
            <person name="Hutchinson M.I."/>
            <person name="Powell A.J."/>
            <person name="Barry K."/>
            <person name="Miller A.N."/>
            <person name="Grigoriev I.V."/>
            <person name="Debuchy R."/>
            <person name="Gladieux P."/>
            <person name="Thoren M.H."/>
            <person name="Johannesson H."/>
        </authorList>
    </citation>
    <scope>NUCLEOTIDE SEQUENCE</scope>
    <source>
        <strain evidence="2">PSN324</strain>
    </source>
</reference>
<proteinExistence type="predicted"/>
<comment type="caution">
    <text evidence="2">The sequence shown here is derived from an EMBL/GenBank/DDBJ whole genome shotgun (WGS) entry which is preliminary data.</text>
</comment>